<dbReference type="CDD" id="cd09014">
    <property type="entry name" value="BphC-JF8_C_like"/>
    <property type="match status" value="1"/>
</dbReference>
<dbReference type="InterPro" id="IPR029068">
    <property type="entry name" value="Glyas_Bleomycin-R_OHBP_Dase"/>
</dbReference>
<reference evidence="5" key="2">
    <citation type="submission" date="2015-01" db="EMBL/GenBank/DDBJ databases">
        <title>Complete genome sequence of Methylobacterium aquaticum strain 22A.</title>
        <authorList>
            <person name="Tani A."/>
            <person name="Ogura Y."/>
            <person name="Hayashi T."/>
        </authorList>
    </citation>
    <scope>NUCLEOTIDE SEQUENCE [LARGE SCALE GENOMIC DNA]</scope>
    <source>
        <strain evidence="5">MA-22A</strain>
    </source>
</reference>
<dbReference type="OrthoDB" id="9803142at2"/>
<reference evidence="4 5" key="1">
    <citation type="journal article" date="2015" name="Genome Announc.">
        <title>Complete Genome Sequence of Methylobacterium aquaticum Strain 22A, Isolated from Racomitrium japonicum Moss.</title>
        <authorList>
            <person name="Tani A."/>
            <person name="Ogura Y."/>
            <person name="Hayashi T."/>
            <person name="Kimbara K."/>
        </authorList>
    </citation>
    <scope>NUCLEOTIDE SEQUENCE [LARGE SCALE GENOMIC DNA]</scope>
    <source>
        <strain evidence="4 5">MA-22A</strain>
    </source>
</reference>
<evidence type="ECO:0000313" key="4">
    <source>
        <dbReference type="EMBL" id="BAQ47619.1"/>
    </source>
</evidence>
<dbReference type="RefSeq" id="WP_060848526.1">
    <property type="nucleotide sequence ID" value="NZ_AP014704.1"/>
</dbReference>
<feature type="domain" description="VOC" evidence="3">
    <location>
        <begin position="11"/>
        <end position="123"/>
    </location>
</feature>
<accession>A0A0C6FQP7</accession>
<dbReference type="GO" id="GO:0008198">
    <property type="term" value="F:ferrous iron binding"/>
    <property type="evidence" value="ECO:0007669"/>
    <property type="project" value="InterPro"/>
</dbReference>
<dbReference type="AlphaFoldDB" id="A0A0C6FQP7"/>
<dbReference type="InterPro" id="IPR017624">
    <property type="entry name" value="Catechol_2-3_dOase"/>
</dbReference>
<dbReference type="CDD" id="cd09013">
    <property type="entry name" value="BphC-JF8_N_like"/>
    <property type="match status" value="1"/>
</dbReference>
<dbReference type="Gene3D" id="3.10.180.10">
    <property type="entry name" value="2,3-Dihydroxybiphenyl 1,2-Dioxygenase, domain 1"/>
    <property type="match status" value="2"/>
</dbReference>
<gene>
    <name evidence="4" type="primary">gloA</name>
    <name evidence="4" type="ORF">Maq22A_c23300</name>
</gene>
<feature type="domain" description="VOC" evidence="3">
    <location>
        <begin position="153"/>
        <end position="274"/>
    </location>
</feature>
<dbReference type="PROSITE" id="PS51819">
    <property type="entry name" value="VOC"/>
    <property type="match status" value="2"/>
</dbReference>
<keyword evidence="1" id="KW-0677">Repeat</keyword>
<dbReference type="PANTHER" id="PTHR21366">
    <property type="entry name" value="GLYOXALASE FAMILY PROTEIN"/>
    <property type="match status" value="1"/>
</dbReference>
<dbReference type="Proteomes" id="UP000061432">
    <property type="component" value="Chromosome"/>
</dbReference>
<dbReference type="InterPro" id="IPR037523">
    <property type="entry name" value="VOC_core"/>
</dbReference>
<evidence type="ECO:0000313" key="5">
    <source>
        <dbReference type="Proteomes" id="UP000061432"/>
    </source>
</evidence>
<organism evidence="4 5">
    <name type="scientific">Methylobacterium aquaticum</name>
    <dbReference type="NCBI Taxonomy" id="270351"/>
    <lineage>
        <taxon>Bacteria</taxon>
        <taxon>Pseudomonadati</taxon>
        <taxon>Pseudomonadota</taxon>
        <taxon>Alphaproteobacteria</taxon>
        <taxon>Hyphomicrobiales</taxon>
        <taxon>Methylobacteriaceae</taxon>
        <taxon>Methylobacterium</taxon>
    </lineage>
</organism>
<name>A0A0C6FQP7_9HYPH</name>
<dbReference type="Pfam" id="PF00903">
    <property type="entry name" value="Glyoxalase"/>
    <property type="match status" value="2"/>
</dbReference>
<dbReference type="PANTHER" id="PTHR21366:SF19">
    <property type="entry name" value="METAPYROCATECHASE"/>
    <property type="match status" value="1"/>
</dbReference>
<dbReference type="InterPro" id="IPR004360">
    <property type="entry name" value="Glyas_Fos-R_dOase_dom"/>
</dbReference>
<dbReference type="PATRIC" id="fig|270351.10.peg.4485"/>
<proteinExistence type="predicted"/>
<protein>
    <submittedName>
        <fullName evidence="4">Metapyrocatechase/catechol 2,3-dioxygenase</fullName>
        <ecNumber evidence="4">1.13.11.2</ecNumber>
    </submittedName>
</protein>
<keyword evidence="4" id="KW-0223">Dioxygenase</keyword>
<evidence type="ECO:0000256" key="2">
    <source>
        <dbReference type="SAM" id="MobiDB-lite"/>
    </source>
</evidence>
<evidence type="ECO:0000259" key="3">
    <source>
        <dbReference type="PROSITE" id="PS51819"/>
    </source>
</evidence>
<sequence length="337" mass="37914">MDQEPILDVAHLGHLELLTPKPEESLRFFVDVMGMTESGRQGDSVYLRAWDDYERYSLQLTASTTSGLGHAAFRARSPQALQRRVKAIEATGLGLGWHEGELGHGPAYRFHDPDGHVVEIYYETEWYQAPEALRPSLKNQAQRFPARGINVRRLDHFNCLAVDVKANREFFESALGFRLTEQIVLDSGEEAGMWLTATNKSYDFAYTKEAHGIKGRFHHITYALDSREEILRAADIFLEAGIPIETGPHKHAVQQTFFLYVFEPGGHRVEVANAGARLVLAPDWKPIRWTEEERKKGQAWGLKTIPTFHSHGTPPLPGHHGPDDDVQLDLSTNGIAS</sequence>
<dbReference type="SUPFAM" id="SSF54593">
    <property type="entry name" value="Glyoxalase/Bleomycin resistance protein/Dihydroxybiphenyl dioxygenase"/>
    <property type="match status" value="1"/>
</dbReference>
<dbReference type="GO" id="GO:0018577">
    <property type="term" value="F:catechol 2,3-dioxygenase activity"/>
    <property type="evidence" value="ECO:0007669"/>
    <property type="project" value="UniProtKB-EC"/>
</dbReference>
<dbReference type="STRING" id="270351.Maq22A_c23300"/>
<dbReference type="NCBIfam" id="TIGR03211">
    <property type="entry name" value="catechol_2_3"/>
    <property type="match status" value="1"/>
</dbReference>
<dbReference type="EMBL" id="AP014704">
    <property type="protein sequence ID" value="BAQ47619.1"/>
    <property type="molecule type" value="Genomic_DNA"/>
</dbReference>
<dbReference type="InterPro" id="IPR050383">
    <property type="entry name" value="GlyoxalaseI/FosfomycinResist"/>
</dbReference>
<keyword evidence="4" id="KW-0560">Oxidoreductase</keyword>
<evidence type="ECO:0000256" key="1">
    <source>
        <dbReference type="ARBA" id="ARBA00022737"/>
    </source>
</evidence>
<dbReference type="KEGG" id="maqu:Maq22A_c23300"/>
<dbReference type="EC" id="1.13.11.2" evidence="4"/>
<feature type="region of interest" description="Disordered" evidence="2">
    <location>
        <begin position="308"/>
        <end position="337"/>
    </location>
</feature>